<feature type="region of interest" description="Disordered" evidence="1">
    <location>
        <begin position="29"/>
        <end position="126"/>
    </location>
</feature>
<dbReference type="Proteomes" id="UP001266305">
    <property type="component" value="Unassembled WGS sequence"/>
</dbReference>
<dbReference type="PANTHER" id="PTHR14958:SF24">
    <property type="entry name" value="BTB_POZ DOMAIN-CONTAINING PROTEIN KCTD17"/>
    <property type="match status" value="1"/>
</dbReference>
<protein>
    <recommendedName>
        <fullName evidence="2">Potassium channel tetramerisation-type BTB domain-containing protein</fullName>
    </recommendedName>
</protein>
<dbReference type="InterPro" id="IPR011333">
    <property type="entry name" value="SKP1/BTB/POZ_sf"/>
</dbReference>
<reference evidence="3 4" key="1">
    <citation type="submission" date="2023-05" db="EMBL/GenBank/DDBJ databases">
        <title>B98-5 Cell Line De Novo Hybrid Assembly: An Optical Mapping Approach.</title>
        <authorList>
            <person name="Kananen K."/>
            <person name="Auerbach J.A."/>
            <person name="Kautto E."/>
            <person name="Blachly J.S."/>
        </authorList>
    </citation>
    <scope>NUCLEOTIDE SEQUENCE [LARGE SCALE GENOMIC DNA]</scope>
    <source>
        <strain evidence="3">B95-8</strain>
        <tissue evidence="3">Cell line</tissue>
    </source>
</reference>
<dbReference type="PANTHER" id="PTHR14958">
    <property type="entry name" value="POTASSIUM CHANNEL TETRAMERISATION DOMAIN CONTAINING PROTEIN"/>
    <property type="match status" value="1"/>
</dbReference>
<sequence length="290" mass="31258">MTKHMRVNAMGIPGGRSFFPYQLLADSDGTKENKNARTNGRPADAGKPSFFSQRLGVQLPQPQQFVSSPARRAGLLGRAKRGGVGSGSSAGAGPSPRPTLSQGARTTAPGLPRARSPPTPEPARRIQTPRLAMRMEAGEVAPPAGAGGRAAGGWGKWVRLNVGGTVFLTTRQTLCREQKSFLSRLCQGEELQSDRVRPPGWVAGAGRRWVLRSPDSVLSGLARPPGWGPGWVHFRGTGGGKNRQEGRGRWVWHEGMCPLPWQRDNAGRGHRKLSSCPRSRPLLLFRVCGQ</sequence>
<organism evidence="3 4">
    <name type="scientific">Saguinus oedipus</name>
    <name type="common">Cotton-top tamarin</name>
    <name type="synonym">Oedipomidas oedipus</name>
    <dbReference type="NCBI Taxonomy" id="9490"/>
    <lineage>
        <taxon>Eukaryota</taxon>
        <taxon>Metazoa</taxon>
        <taxon>Chordata</taxon>
        <taxon>Craniata</taxon>
        <taxon>Vertebrata</taxon>
        <taxon>Euteleostomi</taxon>
        <taxon>Mammalia</taxon>
        <taxon>Eutheria</taxon>
        <taxon>Euarchontoglires</taxon>
        <taxon>Primates</taxon>
        <taxon>Haplorrhini</taxon>
        <taxon>Platyrrhini</taxon>
        <taxon>Cebidae</taxon>
        <taxon>Callitrichinae</taxon>
        <taxon>Saguinus</taxon>
    </lineage>
</organism>
<keyword evidence="4" id="KW-1185">Reference proteome</keyword>
<feature type="domain" description="Potassium channel tetramerisation-type BTB" evidence="2">
    <location>
        <begin position="158"/>
        <end position="192"/>
    </location>
</feature>
<comment type="caution">
    <text evidence="3">The sequence shown here is derived from an EMBL/GenBank/DDBJ whole genome shotgun (WGS) entry which is preliminary data.</text>
</comment>
<gene>
    <name evidence="3" type="ORF">P7K49_002882</name>
</gene>
<evidence type="ECO:0000313" key="4">
    <source>
        <dbReference type="Proteomes" id="UP001266305"/>
    </source>
</evidence>
<dbReference type="SUPFAM" id="SSF54695">
    <property type="entry name" value="POZ domain"/>
    <property type="match status" value="1"/>
</dbReference>
<evidence type="ECO:0000256" key="1">
    <source>
        <dbReference type="SAM" id="MobiDB-lite"/>
    </source>
</evidence>
<dbReference type="EMBL" id="JASSZA010000001">
    <property type="protein sequence ID" value="KAK2121496.1"/>
    <property type="molecule type" value="Genomic_DNA"/>
</dbReference>
<evidence type="ECO:0000313" key="3">
    <source>
        <dbReference type="EMBL" id="KAK2121496.1"/>
    </source>
</evidence>
<name>A0ABQ9WIK8_SAGOE</name>
<accession>A0ABQ9WIK8</accession>
<evidence type="ECO:0000259" key="2">
    <source>
        <dbReference type="Pfam" id="PF02214"/>
    </source>
</evidence>
<dbReference type="Pfam" id="PF02214">
    <property type="entry name" value="BTB_2"/>
    <property type="match status" value="1"/>
</dbReference>
<dbReference type="InterPro" id="IPR003131">
    <property type="entry name" value="T1-type_BTB"/>
</dbReference>
<proteinExistence type="predicted"/>
<dbReference type="Gene3D" id="3.30.710.10">
    <property type="entry name" value="Potassium Channel Kv1.1, Chain A"/>
    <property type="match status" value="1"/>
</dbReference>